<feature type="domain" description="Nudix hydrolase" evidence="3">
    <location>
        <begin position="18"/>
        <end position="146"/>
    </location>
</feature>
<dbReference type="InterPro" id="IPR000086">
    <property type="entry name" value="NUDIX_hydrolase_dom"/>
</dbReference>
<dbReference type="InterPro" id="IPR020084">
    <property type="entry name" value="NUDIX_hydrolase_CS"/>
</dbReference>
<dbReference type="CDD" id="cd02883">
    <property type="entry name" value="NUDIX_Hydrolase"/>
    <property type="match status" value="1"/>
</dbReference>
<dbReference type="PANTHER" id="PTHR43046:SF14">
    <property type="entry name" value="MUTT_NUDIX FAMILY PROTEIN"/>
    <property type="match status" value="1"/>
</dbReference>
<evidence type="ECO:0000256" key="1">
    <source>
        <dbReference type="ARBA" id="ARBA00001946"/>
    </source>
</evidence>
<evidence type="ECO:0000313" key="4">
    <source>
        <dbReference type="EMBL" id="SCZ79262.1"/>
    </source>
</evidence>
<evidence type="ECO:0000259" key="3">
    <source>
        <dbReference type="PROSITE" id="PS51462"/>
    </source>
</evidence>
<dbReference type="GO" id="GO:0016787">
    <property type="term" value="F:hydrolase activity"/>
    <property type="evidence" value="ECO:0007669"/>
    <property type="project" value="UniProtKB-KW"/>
</dbReference>
<dbReference type="Gene3D" id="3.90.79.10">
    <property type="entry name" value="Nucleoside Triphosphate Pyrophosphohydrolase"/>
    <property type="match status" value="1"/>
</dbReference>
<organism evidence="4 5">
    <name type="scientific">Pseudobutyrivibrio xylanivorans</name>
    <dbReference type="NCBI Taxonomy" id="185007"/>
    <lineage>
        <taxon>Bacteria</taxon>
        <taxon>Bacillati</taxon>
        <taxon>Bacillota</taxon>
        <taxon>Clostridia</taxon>
        <taxon>Lachnospirales</taxon>
        <taxon>Lachnospiraceae</taxon>
        <taxon>Pseudobutyrivibrio</taxon>
    </lineage>
</organism>
<gene>
    <name evidence="4" type="ORF">SAMN02910350_01700</name>
</gene>
<accession>A0A1G5RYS8</accession>
<comment type="cofactor">
    <cofactor evidence="1">
        <name>Mg(2+)</name>
        <dbReference type="ChEBI" id="CHEBI:18420"/>
    </cofactor>
</comment>
<keyword evidence="2" id="KW-0378">Hydrolase</keyword>
<evidence type="ECO:0000313" key="5">
    <source>
        <dbReference type="Proteomes" id="UP000199428"/>
    </source>
</evidence>
<dbReference type="InterPro" id="IPR015797">
    <property type="entry name" value="NUDIX_hydrolase-like_dom_sf"/>
</dbReference>
<protein>
    <submittedName>
        <fullName evidence="4">ADP-ribose pyrophosphatase YjhB, NUDIX family</fullName>
    </submittedName>
</protein>
<sequence>MIKHIQLINDDYLGHVDILRHASRGVLVMDDKILIGYAENGGIIMIPGGGVEGDETYAECCVREMLEETGIKVNAVNEYLEIEELFDVWRHINHYFICELVEDTGVTHFTEAEIEAGYKPVWLPIKDALAIFAEYEKYRKTDIPVYGLYKRELIALQEALSLLQK</sequence>
<dbReference type="Pfam" id="PF00293">
    <property type="entry name" value="NUDIX"/>
    <property type="match status" value="1"/>
</dbReference>
<dbReference type="EMBL" id="FMWK01000008">
    <property type="protein sequence ID" value="SCZ79262.1"/>
    <property type="molecule type" value="Genomic_DNA"/>
</dbReference>
<reference evidence="4 5" key="1">
    <citation type="submission" date="2016-10" db="EMBL/GenBank/DDBJ databases">
        <authorList>
            <person name="de Groot N.N."/>
        </authorList>
    </citation>
    <scope>NUCLEOTIDE SEQUENCE [LARGE SCALE GENOMIC DNA]</scope>
    <source>
        <strain evidence="4 5">DSM 10317</strain>
    </source>
</reference>
<name>A0A1G5RYS8_PSEXY</name>
<dbReference type="Proteomes" id="UP000199428">
    <property type="component" value="Unassembled WGS sequence"/>
</dbReference>
<evidence type="ECO:0000256" key="2">
    <source>
        <dbReference type="ARBA" id="ARBA00022801"/>
    </source>
</evidence>
<dbReference type="PROSITE" id="PS00893">
    <property type="entry name" value="NUDIX_BOX"/>
    <property type="match status" value="1"/>
</dbReference>
<dbReference type="PROSITE" id="PS51462">
    <property type="entry name" value="NUDIX"/>
    <property type="match status" value="1"/>
</dbReference>
<dbReference type="RefSeq" id="WP_242870434.1">
    <property type="nucleotide sequence ID" value="NZ_FMWK01000008.1"/>
</dbReference>
<dbReference type="AlphaFoldDB" id="A0A1G5RYS8"/>
<proteinExistence type="predicted"/>
<dbReference type="SUPFAM" id="SSF55811">
    <property type="entry name" value="Nudix"/>
    <property type="match status" value="1"/>
</dbReference>
<dbReference type="PANTHER" id="PTHR43046">
    <property type="entry name" value="GDP-MANNOSE MANNOSYL HYDROLASE"/>
    <property type="match status" value="1"/>
</dbReference>